<dbReference type="AlphaFoldDB" id="A0AAE1DR59"/>
<reference evidence="1" key="1">
    <citation type="journal article" date="2023" name="G3 (Bethesda)">
        <title>A reference genome for the long-term kleptoplast-retaining sea slug Elysia crispata morphotype clarki.</title>
        <authorList>
            <person name="Eastman K.E."/>
            <person name="Pendleton A.L."/>
            <person name="Shaikh M.A."/>
            <person name="Suttiyut T."/>
            <person name="Ogas R."/>
            <person name="Tomko P."/>
            <person name="Gavelis G."/>
            <person name="Widhalm J.R."/>
            <person name="Wisecaver J.H."/>
        </authorList>
    </citation>
    <scope>NUCLEOTIDE SEQUENCE</scope>
    <source>
        <strain evidence="1">ECLA1</strain>
    </source>
</reference>
<evidence type="ECO:0000313" key="2">
    <source>
        <dbReference type="Proteomes" id="UP001283361"/>
    </source>
</evidence>
<accession>A0AAE1DR59</accession>
<dbReference type="Proteomes" id="UP001283361">
    <property type="component" value="Unassembled WGS sequence"/>
</dbReference>
<protein>
    <submittedName>
        <fullName evidence="1">Uncharacterized protein</fullName>
    </submittedName>
</protein>
<sequence length="113" mass="12854">MSRHAQRLLRRKTWVYLSVLFRHDSRTMAYILAPVCVWAKYHGTLYASSLTRVLTFTVCELQYDGHLLAWTVVTYLTDAVSGHIAGESRPPGTDSLKQFGADQITKPLELVTR</sequence>
<name>A0AAE1DR59_9GAST</name>
<proteinExistence type="predicted"/>
<comment type="caution">
    <text evidence="1">The sequence shown here is derived from an EMBL/GenBank/DDBJ whole genome shotgun (WGS) entry which is preliminary data.</text>
</comment>
<evidence type="ECO:0000313" key="1">
    <source>
        <dbReference type="EMBL" id="KAK3779849.1"/>
    </source>
</evidence>
<keyword evidence="2" id="KW-1185">Reference proteome</keyword>
<dbReference type="EMBL" id="JAWDGP010002798">
    <property type="protein sequence ID" value="KAK3779849.1"/>
    <property type="molecule type" value="Genomic_DNA"/>
</dbReference>
<organism evidence="1 2">
    <name type="scientific">Elysia crispata</name>
    <name type="common">lettuce slug</name>
    <dbReference type="NCBI Taxonomy" id="231223"/>
    <lineage>
        <taxon>Eukaryota</taxon>
        <taxon>Metazoa</taxon>
        <taxon>Spiralia</taxon>
        <taxon>Lophotrochozoa</taxon>
        <taxon>Mollusca</taxon>
        <taxon>Gastropoda</taxon>
        <taxon>Heterobranchia</taxon>
        <taxon>Euthyneura</taxon>
        <taxon>Panpulmonata</taxon>
        <taxon>Sacoglossa</taxon>
        <taxon>Placobranchoidea</taxon>
        <taxon>Plakobranchidae</taxon>
        <taxon>Elysia</taxon>
    </lineage>
</organism>
<gene>
    <name evidence="1" type="ORF">RRG08_020194</name>
</gene>